<name>A0AC35TMB1_9BILA</name>
<sequence length="527" mass="58917">MPDVNSIFAKKSLDVKSYRIEKLLKRFKRTNFDDPLYNKNWYIHNTDLESMEIEEAWEMGYTGKGITVTVVDDGLDFNHKDLKENYSPESSYNFNENKLDPTPRDDGNNLHGTQCAGIIAMKPNNELCGVGVAYDSRIGGIKLLDGFINDKTESDAFGYMQNITDIYCNSYGPEDFGTVYERPNVLSQASLEKGAREGRQGKGNIYIFASGNGGRIEEEKGDDSCGMDGYAQNVYSFAIAAIDSNYEVPVYAEQCGAVLVSTYSNRQYIGNKGPAVTTEPFDDKCSKSFAGTSLSAPIFAGIVALVLESNSNLTWRDIKHIVVRTSEMKHIIEASDEGDWTRNKAGLYHSPYFGFGLAKAKKMIETALKWVNVETMKICTANYPSIEKPLIIWANEIGVIETNFTGCHGKSFEVNFIETVQLSITGSSQYRGNLTIDLISPSGTQSQLMFGRKFDNNTLINNWKLNTLAFWGESAKGTWKLLLHSAGCQSMISNFFFTVYGTKENVYQNNILLTTNNAYSYKTRQLK</sequence>
<proteinExistence type="predicted"/>
<protein>
    <submittedName>
        <fullName evidence="2">P/Homo B domain-containing protein</fullName>
    </submittedName>
</protein>
<evidence type="ECO:0000313" key="2">
    <source>
        <dbReference type="WBParaSite" id="RSKR_0000204000.1"/>
    </source>
</evidence>
<dbReference type="WBParaSite" id="RSKR_0000204000.1">
    <property type="protein sequence ID" value="RSKR_0000204000.1"/>
    <property type="gene ID" value="RSKR_0000204000"/>
</dbReference>
<reference evidence="2" key="1">
    <citation type="submission" date="2016-11" db="UniProtKB">
        <authorList>
            <consortium name="WormBaseParasite"/>
        </authorList>
    </citation>
    <scope>IDENTIFICATION</scope>
    <source>
        <strain evidence="2">KR3021</strain>
    </source>
</reference>
<organism evidence="1 2">
    <name type="scientific">Rhabditophanes sp. KR3021</name>
    <dbReference type="NCBI Taxonomy" id="114890"/>
    <lineage>
        <taxon>Eukaryota</taxon>
        <taxon>Metazoa</taxon>
        <taxon>Ecdysozoa</taxon>
        <taxon>Nematoda</taxon>
        <taxon>Chromadorea</taxon>
        <taxon>Rhabditida</taxon>
        <taxon>Tylenchina</taxon>
        <taxon>Panagrolaimomorpha</taxon>
        <taxon>Strongyloidoidea</taxon>
        <taxon>Alloionematidae</taxon>
        <taxon>Rhabditophanes</taxon>
    </lineage>
</organism>
<dbReference type="Proteomes" id="UP000095286">
    <property type="component" value="Unplaced"/>
</dbReference>
<accession>A0AC35TMB1</accession>
<evidence type="ECO:0000313" key="1">
    <source>
        <dbReference type="Proteomes" id="UP000095286"/>
    </source>
</evidence>